<protein>
    <submittedName>
        <fullName evidence="4">Diguanylate cyclase/phosphodiesterase (GGDEF &amp; EAL domains) with PAS/PAC sensor(S)</fullName>
    </submittedName>
</protein>
<dbReference type="InterPro" id="IPR043128">
    <property type="entry name" value="Rev_trsase/Diguanyl_cyclase"/>
</dbReference>
<name>A0A6J4U0N6_9ACTN</name>
<dbReference type="PROSITE" id="PS50112">
    <property type="entry name" value="PAS"/>
    <property type="match status" value="1"/>
</dbReference>
<sequence length="350" mass="39662">MRRRTDDVSFPIPDRDVLVTSSYRPVLDAVGSIAVLHDRENRLVEMNTVAERFTGYRTADLRGQPFFREVVAADDVDRYRRQFAVVAEDVLPNGYETWWSLRDGSRRLVVWTHRPLPTADGELLLTTAFDLTDRRDREERLQYLAYHDDLTGLANRRRFLEELEHRLAWGRRYAEPVAVLMLDVDGLKDVNDRLGHPAGDDVLHEVAARIRTRLRTSDMAARLGGDEFAVLLSRADRERAEHVARDIAATVAARPLLIGRGTLAMTVSTGAAAFPDDATTSAGVLRAADDRLYAGRSRRRSRDLEHPPVPDERRIQRVFERQARRAEMARRPQPAGTTSTRSTSGQEEVG</sequence>
<gene>
    <name evidence="4" type="ORF">AVDCRST_MAG79-1513</name>
</gene>
<dbReference type="FunFam" id="3.30.70.270:FF:000001">
    <property type="entry name" value="Diguanylate cyclase domain protein"/>
    <property type="match status" value="1"/>
</dbReference>
<dbReference type="SUPFAM" id="SSF55073">
    <property type="entry name" value="Nucleotide cyclase"/>
    <property type="match status" value="1"/>
</dbReference>
<dbReference type="InterPro" id="IPR035965">
    <property type="entry name" value="PAS-like_dom_sf"/>
</dbReference>
<dbReference type="InterPro" id="IPR013767">
    <property type="entry name" value="PAS_fold"/>
</dbReference>
<proteinExistence type="predicted"/>
<dbReference type="SMART" id="SM00267">
    <property type="entry name" value="GGDEF"/>
    <property type="match status" value="1"/>
</dbReference>
<evidence type="ECO:0000259" key="2">
    <source>
        <dbReference type="PROSITE" id="PS50112"/>
    </source>
</evidence>
<dbReference type="NCBIfam" id="TIGR00254">
    <property type="entry name" value="GGDEF"/>
    <property type="match status" value="1"/>
</dbReference>
<reference evidence="4" key="1">
    <citation type="submission" date="2020-02" db="EMBL/GenBank/DDBJ databases">
        <authorList>
            <person name="Meier V. D."/>
        </authorList>
    </citation>
    <scope>NUCLEOTIDE SEQUENCE</scope>
    <source>
        <strain evidence="4">AVDCRST_MAG79</strain>
    </source>
</reference>
<dbReference type="InterPro" id="IPR000160">
    <property type="entry name" value="GGDEF_dom"/>
</dbReference>
<dbReference type="PANTHER" id="PTHR44757:SF2">
    <property type="entry name" value="BIOFILM ARCHITECTURE MAINTENANCE PROTEIN MBAA"/>
    <property type="match status" value="1"/>
</dbReference>
<dbReference type="Pfam" id="PF00990">
    <property type="entry name" value="GGDEF"/>
    <property type="match status" value="1"/>
</dbReference>
<dbReference type="InterPro" id="IPR052155">
    <property type="entry name" value="Biofilm_reg_signaling"/>
</dbReference>
<organism evidence="4">
    <name type="scientific">uncultured Thermoleophilia bacterium</name>
    <dbReference type="NCBI Taxonomy" id="1497501"/>
    <lineage>
        <taxon>Bacteria</taxon>
        <taxon>Bacillati</taxon>
        <taxon>Actinomycetota</taxon>
        <taxon>Thermoleophilia</taxon>
        <taxon>environmental samples</taxon>
    </lineage>
</organism>
<dbReference type="PANTHER" id="PTHR44757">
    <property type="entry name" value="DIGUANYLATE CYCLASE DGCP"/>
    <property type="match status" value="1"/>
</dbReference>
<dbReference type="Gene3D" id="3.30.450.20">
    <property type="entry name" value="PAS domain"/>
    <property type="match status" value="1"/>
</dbReference>
<accession>A0A6J4U0N6</accession>
<evidence type="ECO:0000259" key="3">
    <source>
        <dbReference type="PROSITE" id="PS50887"/>
    </source>
</evidence>
<feature type="domain" description="PAS" evidence="2">
    <location>
        <begin position="19"/>
        <end position="94"/>
    </location>
</feature>
<dbReference type="NCBIfam" id="TIGR00229">
    <property type="entry name" value="sensory_box"/>
    <property type="match status" value="1"/>
</dbReference>
<dbReference type="Pfam" id="PF00989">
    <property type="entry name" value="PAS"/>
    <property type="match status" value="1"/>
</dbReference>
<evidence type="ECO:0000256" key="1">
    <source>
        <dbReference type="SAM" id="MobiDB-lite"/>
    </source>
</evidence>
<evidence type="ECO:0000313" key="4">
    <source>
        <dbReference type="EMBL" id="CAA9537432.1"/>
    </source>
</evidence>
<feature type="compositionally biased region" description="Basic and acidic residues" evidence="1">
    <location>
        <begin position="302"/>
        <end position="330"/>
    </location>
</feature>
<dbReference type="CDD" id="cd01949">
    <property type="entry name" value="GGDEF"/>
    <property type="match status" value="1"/>
</dbReference>
<dbReference type="PROSITE" id="PS50887">
    <property type="entry name" value="GGDEF"/>
    <property type="match status" value="1"/>
</dbReference>
<dbReference type="InterPro" id="IPR000014">
    <property type="entry name" value="PAS"/>
</dbReference>
<feature type="compositionally biased region" description="Polar residues" evidence="1">
    <location>
        <begin position="336"/>
        <end position="350"/>
    </location>
</feature>
<dbReference type="AlphaFoldDB" id="A0A6J4U0N6"/>
<feature type="domain" description="GGDEF" evidence="3">
    <location>
        <begin position="175"/>
        <end position="308"/>
    </location>
</feature>
<dbReference type="GO" id="GO:0006355">
    <property type="term" value="P:regulation of DNA-templated transcription"/>
    <property type="evidence" value="ECO:0007669"/>
    <property type="project" value="InterPro"/>
</dbReference>
<dbReference type="EMBL" id="CADCWC010000231">
    <property type="protein sequence ID" value="CAA9537432.1"/>
    <property type="molecule type" value="Genomic_DNA"/>
</dbReference>
<dbReference type="SMART" id="SM00091">
    <property type="entry name" value="PAS"/>
    <property type="match status" value="1"/>
</dbReference>
<dbReference type="Gene3D" id="3.30.70.270">
    <property type="match status" value="1"/>
</dbReference>
<feature type="region of interest" description="Disordered" evidence="1">
    <location>
        <begin position="296"/>
        <end position="350"/>
    </location>
</feature>
<dbReference type="SUPFAM" id="SSF55785">
    <property type="entry name" value="PYP-like sensor domain (PAS domain)"/>
    <property type="match status" value="1"/>
</dbReference>
<dbReference type="InterPro" id="IPR029787">
    <property type="entry name" value="Nucleotide_cyclase"/>
</dbReference>
<dbReference type="CDD" id="cd00130">
    <property type="entry name" value="PAS"/>
    <property type="match status" value="1"/>
</dbReference>